<dbReference type="AlphaFoldDB" id="A0A9D5H994"/>
<reference evidence="4" key="2">
    <citation type="journal article" date="2022" name="Hortic Res">
        <title>The genome of Dioscorea zingiberensis sheds light on the biosynthesis, origin and evolution of the medicinally important diosgenin saponins.</title>
        <authorList>
            <person name="Li Y."/>
            <person name="Tan C."/>
            <person name="Li Z."/>
            <person name="Guo J."/>
            <person name="Li S."/>
            <person name="Chen X."/>
            <person name="Wang C."/>
            <person name="Dai X."/>
            <person name="Yang H."/>
            <person name="Song W."/>
            <person name="Hou L."/>
            <person name="Xu J."/>
            <person name="Tong Z."/>
            <person name="Xu A."/>
            <person name="Yuan X."/>
            <person name="Wang W."/>
            <person name="Yang Q."/>
            <person name="Chen L."/>
            <person name="Sun Z."/>
            <person name="Wang K."/>
            <person name="Pan B."/>
            <person name="Chen J."/>
            <person name="Bao Y."/>
            <person name="Liu F."/>
            <person name="Qi X."/>
            <person name="Gang D.R."/>
            <person name="Wen J."/>
            <person name="Li J."/>
        </authorList>
    </citation>
    <scope>NUCLEOTIDE SEQUENCE</scope>
    <source>
        <strain evidence="4">Dzin_1.0</strain>
    </source>
</reference>
<feature type="coiled-coil region" evidence="2">
    <location>
        <begin position="5"/>
        <end position="39"/>
    </location>
</feature>
<proteinExistence type="predicted"/>
<reference evidence="4" key="1">
    <citation type="submission" date="2021-03" db="EMBL/GenBank/DDBJ databases">
        <authorList>
            <person name="Li Z."/>
            <person name="Yang C."/>
        </authorList>
    </citation>
    <scope>NUCLEOTIDE SEQUENCE</scope>
    <source>
        <strain evidence="4">Dzin_1.0</strain>
        <tissue evidence="4">Leaf</tissue>
    </source>
</reference>
<feature type="compositionally biased region" description="Basic and acidic residues" evidence="3">
    <location>
        <begin position="71"/>
        <end position="81"/>
    </location>
</feature>
<accession>A0A9D5H994</accession>
<evidence type="ECO:0000313" key="4">
    <source>
        <dbReference type="EMBL" id="KAJ0968089.1"/>
    </source>
</evidence>
<gene>
    <name evidence="4" type="ORF">J5N97_025006</name>
</gene>
<evidence type="ECO:0000256" key="1">
    <source>
        <dbReference type="ARBA" id="ARBA00023054"/>
    </source>
</evidence>
<dbReference type="PANTHER" id="PTHR23160:SF20">
    <property type="entry name" value="OS02G0439200 PROTEIN"/>
    <property type="match status" value="1"/>
</dbReference>
<dbReference type="EMBL" id="JAGGNH010000007">
    <property type="protein sequence ID" value="KAJ0968089.1"/>
    <property type="molecule type" value="Genomic_DNA"/>
</dbReference>
<protein>
    <submittedName>
        <fullName evidence="4">Uncharacterized protein</fullName>
    </submittedName>
</protein>
<keyword evidence="1 2" id="KW-0175">Coiled coil</keyword>
<organism evidence="4 5">
    <name type="scientific">Dioscorea zingiberensis</name>
    <dbReference type="NCBI Taxonomy" id="325984"/>
    <lineage>
        <taxon>Eukaryota</taxon>
        <taxon>Viridiplantae</taxon>
        <taxon>Streptophyta</taxon>
        <taxon>Embryophyta</taxon>
        <taxon>Tracheophyta</taxon>
        <taxon>Spermatophyta</taxon>
        <taxon>Magnoliopsida</taxon>
        <taxon>Liliopsida</taxon>
        <taxon>Dioscoreales</taxon>
        <taxon>Dioscoreaceae</taxon>
        <taxon>Dioscorea</taxon>
    </lineage>
</organism>
<name>A0A9D5H994_9LILI</name>
<dbReference type="GO" id="GO:0007131">
    <property type="term" value="P:reciprocal meiotic recombination"/>
    <property type="evidence" value="ECO:0007669"/>
    <property type="project" value="TreeGrafter"/>
</dbReference>
<evidence type="ECO:0000256" key="2">
    <source>
        <dbReference type="SAM" id="Coils"/>
    </source>
</evidence>
<keyword evidence="5" id="KW-1185">Reference proteome</keyword>
<comment type="caution">
    <text evidence="4">The sequence shown here is derived from an EMBL/GenBank/DDBJ whole genome shotgun (WGS) entry which is preliminary data.</text>
</comment>
<evidence type="ECO:0000256" key="3">
    <source>
        <dbReference type="SAM" id="MobiDB-lite"/>
    </source>
</evidence>
<feature type="region of interest" description="Disordered" evidence="3">
    <location>
        <begin position="70"/>
        <end position="128"/>
    </location>
</feature>
<evidence type="ECO:0000313" key="5">
    <source>
        <dbReference type="Proteomes" id="UP001085076"/>
    </source>
</evidence>
<dbReference type="PANTHER" id="PTHR23160">
    <property type="entry name" value="SYNAPTONEMAL COMPLEX PROTEIN-RELATED"/>
    <property type="match status" value="1"/>
</dbReference>
<feature type="compositionally biased region" description="Polar residues" evidence="3">
    <location>
        <begin position="101"/>
        <end position="119"/>
    </location>
</feature>
<sequence>MLNKLRQAESDAVIANEAMEDLKAESLALKERLLDKEGQLQSITKENDDLLGLAEATNLLKIRELSAMLPKAERRESEDNARTQAESIDDELDYKMDGGSFDQTNGSSAENTENGSVSPAKQLEQKKKKKALLGKFGGLLKKKNNLK</sequence>
<dbReference type="Proteomes" id="UP001085076">
    <property type="component" value="Miscellaneous, Linkage group lg07"/>
</dbReference>